<evidence type="ECO:0000256" key="3">
    <source>
        <dbReference type="ARBA" id="ARBA00022630"/>
    </source>
</evidence>
<keyword evidence="5 9" id="KW-0479">Metal-binding</keyword>
<feature type="binding site" evidence="9">
    <location>
        <position position="122"/>
    </location>
    <ligand>
        <name>FMN</name>
        <dbReference type="ChEBI" id="CHEBI:58210"/>
    </ligand>
</feature>
<gene>
    <name evidence="9 11" type="primary">fni</name>
    <name evidence="11" type="ORF">KS419_21165</name>
</gene>
<keyword evidence="6 9" id="KW-0460">Magnesium</keyword>
<feature type="binding site" evidence="9">
    <location>
        <position position="93"/>
    </location>
    <ligand>
        <name>FMN</name>
        <dbReference type="ChEBI" id="CHEBI:58210"/>
    </ligand>
</feature>
<dbReference type="EMBL" id="JAHQCS010000171">
    <property type="protein sequence ID" value="MBU9714253.1"/>
    <property type="molecule type" value="Genomic_DNA"/>
</dbReference>
<dbReference type="PIRSF" id="PIRSF003314">
    <property type="entry name" value="IPP_isomerase"/>
    <property type="match status" value="1"/>
</dbReference>
<keyword evidence="3 9" id="KW-0285">Flavoprotein</keyword>
<dbReference type="HAMAP" id="MF_00354">
    <property type="entry name" value="Idi_2"/>
    <property type="match status" value="1"/>
</dbReference>
<reference evidence="11 12" key="1">
    <citation type="submission" date="2021-06" db="EMBL/GenBank/DDBJ databases">
        <title>Bacillus sp. RD4P76, an endophyte from a halophyte.</title>
        <authorList>
            <person name="Sun J.-Q."/>
        </authorList>
    </citation>
    <scope>NUCLEOTIDE SEQUENCE [LARGE SCALE GENOMIC DNA]</scope>
    <source>
        <strain evidence="11 12">CGMCC 1.15917</strain>
    </source>
</reference>
<organism evidence="11 12">
    <name type="scientific">Evansella tamaricis</name>
    <dbReference type="NCBI Taxonomy" id="2069301"/>
    <lineage>
        <taxon>Bacteria</taxon>
        <taxon>Bacillati</taxon>
        <taxon>Bacillota</taxon>
        <taxon>Bacilli</taxon>
        <taxon>Bacillales</taxon>
        <taxon>Bacillaceae</taxon>
        <taxon>Evansella</taxon>
    </lineage>
</organism>
<keyword evidence="4 9" id="KW-0288">FMN</keyword>
<comment type="similarity">
    <text evidence="9">Belongs to the IPP isomerase type 2 family.</text>
</comment>
<feature type="binding site" evidence="9">
    <location>
        <position position="152"/>
    </location>
    <ligand>
        <name>substrate</name>
    </ligand>
</feature>
<dbReference type="GO" id="GO:0004452">
    <property type="term" value="F:isopentenyl-diphosphate delta-isomerase activity"/>
    <property type="evidence" value="ECO:0007669"/>
    <property type="project" value="UniProtKB-EC"/>
</dbReference>
<keyword evidence="2 9" id="KW-0963">Cytoplasm</keyword>
<evidence type="ECO:0000256" key="9">
    <source>
        <dbReference type="HAMAP-Rule" id="MF_00354"/>
    </source>
</evidence>
<comment type="caution">
    <text evidence="9">Lacks conserved residue(s) required for the propagation of feature annotation.</text>
</comment>
<evidence type="ECO:0000256" key="6">
    <source>
        <dbReference type="ARBA" id="ARBA00022842"/>
    </source>
</evidence>
<dbReference type="NCBIfam" id="TIGR02151">
    <property type="entry name" value="IPP_isom_2"/>
    <property type="match status" value="1"/>
</dbReference>
<dbReference type="RefSeq" id="WP_217068665.1">
    <property type="nucleotide sequence ID" value="NZ_JAHQCS010000171.1"/>
</dbReference>
<comment type="function">
    <text evidence="9">Involved in the biosynthesis of isoprenoids. Catalyzes the 1,3-allylic rearrangement of the homoallylic substrate isopentenyl (IPP) to its allylic isomer, dimethylallyl diphosphate (DMAPP).</text>
</comment>
<feature type="binding site" evidence="9">
    <location>
        <begin position="62"/>
        <end position="64"/>
    </location>
    <ligand>
        <name>FMN</name>
        <dbReference type="ChEBI" id="CHEBI:58210"/>
    </ligand>
</feature>
<evidence type="ECO:0000256" key="5">
    <source>
        <dbReference type="ARBA" id="ARBA00022723"/>
    </source>
</evidence>
<evidence type="ECO:0000256" key="7">
    <source>
        <dbReference type="ARBA" id="ARBA00022857"/>
    </source>
</evidence>
<comment type="caution">
    <text evidence="11">The sequence shown here is derived from an EMBL/GenBank/DDBJ whole genome shotgun (WGS) entry which is preliminary data.</text>
</comment>
<comment type="cofactor">
    <cofactor evidence="9">
        <name>Mg(2+)</name>
        <dbReference type="ChEBI" id="CHEBI:18420"/>
    </cofactor>
</comment>
<comment type="cofactor">
    <cofactor evidence="1 9">
        <name>FMN</name>
        <dbReference type="ChEBI" id="CHEBI:58210"/>
    </cofactor>
</comment>
<dbReference type="PANTHER" id="PTHR43665:SF1">
    <property type="entry name" value="ISOPENTENYL-DIPHOSPHATE DELTA-ISOMERASE"/>
    <property type="match status" value="1"/>
</dbReference>
<dbReference type="CDD" id="cd02811">
    <property type="entry name" value="IDI-2_FMN"/>
    <property type="match status" value="1"/>
</dbReference>
<feature type="binding site" evidence="9">
    <location>
        <position position="184"/>
    </location>
    <ligand>
        <name>FMN</name>
        <dbReference type="ChEBI" id="CHEBI:58210"/>
    </ligand>
</feature>
<comment type="catalytic activity">
    <reaction evidence="9">
        <text>isopentenyl diphosphate = dimethylallyl diphosphate</text>
        <dbReference type="Rhea" id="RHEA:23284"/>
        <dbReference type="ChEBI" id="CHEBI:57623"/>
        <dbReference type="ChEBI" id="CHEBI:128769"/>
        <dbReference type="EC" id="5.3.3.2"/>
    </reaction>
</comment>
<keyword evidence="7 9" id="KW-0521">NADP</keyword>
<dbReference type="PANTHER" id="PTHR43665">
    <property type="entry name" value="ISOPENTENYL-DIPHOSPHATE DELTA-ISOMERASE"/>
    <property type="match status" value="1"/>
</dbReference>
<feature type="binding site" evidence="9">
    <location>
        <position position="214"/>
    </location>
    <ligand>
        <name>FMN</name>
        <dbReference type="ChEBI" id="CHEBI:58210"/>
    </ligand>
</feature>
<feature type="binding site" evidence="9">
    <location>
        <position position="153"/>
    </location>
    <ligand>
        <name>Mg(2+)</name>
        <dbReference type="ChEBI" id="CHEBI:18420"/>
    </ligand>
</feature>
<keyword evidence="8 9" id="KW-0413">Isomerase</keyword>
<dbReference type="Pfam" id="PF01070">
    <property type="entry name" value="FMN_dh"/>
    <property type="match status" value="1"/>
</dbReference>
<evidence type="ECO:0000256" key="8">
    <source>
        <dbReference type="ARBA" id="ARBA00023235"/>
    </source>
</evidence>
<sequence>MSRSKRKLEHIEHALNTGQSRETGFDDIRFIHHSLPDVNVNDISLTSFIGELEIGSPIFINAMTGGGGKGTEGINRQLAEVARELNIPVAVGSQMAAIKNASEISTYQIIRKTNPSGIVFANVGSEATVEQGKACVDMLEANALQIHLNVIQELVMPEGDRHFKGALERIGDICSSLSVPVIVKEVGFGMSRETVKKLKSVGVSIVDVGGYGGTNFSKIENARRDQRLPFFNDWGIPTVVSIAEASQGENDCTVLASGGIQTASDIAKSISLGANAAGMAGIVLKKVQEHGVGGAIDYLTSILYEIKLIMTALGVTDINMLQRAPLVITGHTKEWLEERNISTKYFANRN</sequence>
<feature type="binding site" evidence="9">
    <location>
        <begin position="6"/>
        <end position="7"/>
    </location>
    <ligand>
        <name>substrate</name>
    </ligand>
</feature>
<comment type="cofactor">
    <cofactor evidence="9">
        <name>NADPH</name>
        <dbReference type="ChEBI" id="CHEBI:57783"/>
    </cofactor>
</comment>
<dbReference type="InterPro" id="IPR000262">
    <property type="entry name" value="FMN-dep_DH"/>
</dbReference>
<evidence type="ECO:0000256" key="1">
    <source>
        <dbReference type="ARBA" id="ARBA00001917"/>
    </source>
</evidence>
<comment type="subunit">
    <text evidence="9">Homooctamer. Dimer of tetramers.</text>
</comment>
<evidence type="ECO:0000313" key="11">
    <source>
        <dbReference type="EMBL" id="MBU9714253.1"/>
    </source>
</evidence>
<evidence type="ECO:0000313" key="12">
    <source>
        <dbReference type="Proteomes" id="UP000784880"/>
    </source>
</evidence>
<dbReference type="EC" id="5.3.3.2" evidence="9"/>
<evidence type="ECO:0000256" key="4">
    <source>
        <dbReference type="ARBA" id="ARBA00022643"/>
    </source>
</evidence>
<comment type="subcellular location">
    <subcellularLocation>
        <location evidence="9">Cytoplasm</location>
    </subcellularLocation>
</comment>
<dbReference type="InterPro" id="IPR011179">
    <property type="entry name" value="IPdP_isomerase"/>
</dbReference>
<evidence type="ECO:0000256" key="2">
    <source>
        <dbReference type="ARBA" id="ARBA00022490"/>
    </source>
</evidence>
<dbReference type="Proteomes" id="UP000784880">
    <property type="component" value="Unassembled WGS sequence"/>
</dbReference>
<proteinExistence type="inferred from homology"/>
<name>A0ABS6JKR6_9BACI</name>
<accession>A0ABS6JKR6</accession>
<feature type="binding site" evidence="9">
    <location>
        <begin position="280"/>
        <end position="281"/>
    </location>
    <ligand>
        <name>FMN</name>
        <dbReference type="ChEBI" id="CHEBI:58210"/>
    </ligand>
</feature>
<feature type="domain" description="FMN-dependent dehydrogenase" evidence="10">
    <location>
        <begin position="167"/>
        <end position="324"/>
    </location>
</feature>
<keyword evidence="12" id="KW-1185">Reference proteome</keyword>
<protein>
    <recommendedName>
        <fullName evidence="9">Isopentenyl-diphosphate delta-isomerase</fullName>
        <shortName evidence="9">IPP isomerase</shortName>
        <ecNumber evidence="9">5.3.3.2</ecNumber>
    </recommendedName>
    <alternativeName>
        <fullName evidence="9">Isopentenyl diphosphate:dimethylallyl diphosphate isomerase</fullName>
    </alternativeName>
    <alternativeName>
        <fullName evidence="9">Isopentenyl pyrophosphate isomerase</fullName>
    </alternativeName>
    <alternativeName>
        <fullName evidence="9">Type 2 isopentenyl diphosphate isomerase</fullName>
        <shortName evidence="9">IDI-2</shortName>
    </alternativeName>
</protein>
<keyword evidence="9" id="KW-0414">Isoprene biosynthesis</keyword>
<evidence type="ECO:0000259" key="10">
    <source>
        <dbReference type="Pfam" id="PF01070"/>
    </source>
</evidence>